<dbReference type="SFLD" id="SFLDG01086">
    <property type="entry name" value="elongater_protein-like"/>
    <property type="match status" value="1"/>
</dbReference>
<dbReference type="InterPro" id="IPR023404">
    <property type="entry name" value="rSAM_horseshoe"/>
</dbReference>
<dbReference type="InterPro" id="IPR058240">
    <property type="entry name" value="rSAM_sf"/>
</dbReference>
<dbReference type="PANTHER" id="PTHR11135">
    <property type="entry name" value="HISTONE ACETYLTRANSFERASE-RELATED"/>
    <property type="match status" value="1"/>
</dbReference>
<proteinExistence type="predicted"/>
<dbReference type="RefSeq" id="WP_147713206.1">
    <property type="nucleotide sequence ID" value="NZ_VKAD01000001.1"/>
</dbReference>
<dbReference type="CDD" id="cd01335">
    <property type="entry name" value="Radical_SAM"/>
    <property type="match status" value="1"/>
</dbReference>
<dbReference type="PANTHER" id="PTHR11135:SF1">
    <property type="entry name" value="PROTEIN YHCC"/>
    <property type="match status" value="1"/>
</dbReference>
<keyword evidence="3" id="KW-0949">S-adenosyl-L-methionine</keyword>
<dbReference type="InterPro" id="IPR039661">
    <property type="entry name" value="ELP3"/>
</dbReference>
<dbReference type="AlphaFoldDB" id="A0A5C8Z827"/>
<dbReference type="NCBIfam" id="TIGR01212">
    <property type="entry name" value="TIGR01212 family radical SAM protein"/>
    <property type="match status" value="1"/>
</dbReference>
<dbReference type="Pfam" id="PF16199">
    <property type="entry name" value="Radical_SAM_C"/>
    <property type="match status" value="1"/>
</dbReference>
<dbReference type="SFLD" id="SFLDS00029">
    <property type="entry name" value="Radical_SAM"/>
    <property type="match status" value="1"/>
</dbReference>
<dbReference type="Gene3D" id="3.80.30.20">
    <property type="entry name" value="tm_1862 like domain"/>
    <property type="match status" value="1"/>
</dbReference>
<dbReference type="InterPro" id="IPR032432">
    <property type="entry name" value="Radical_SAM_C"/>
</dbReference>
<evidence type="ECO:0000256" key="5">
    <source>
        <dbReference type="ARBA" id="ARBA00023004"/>
    </source>
</evidence>
<dbReference type="SFLD" id="SFLDG01091">
    <property type="entry name" value="uncharacterized_CHP01210-like"/>
    <property type="match status" value="1"/>
</dbReference>
<evidence type="ECO:0000256" key="1">
    <source>
        <dbReference type="ARBA" id="ARBA00001966"/>
    </source>
</evidence>
<dbReference type="InterPro" id="IPR006638">
    <property type="entry name" value="Elp3/MiaA/NifB-like_rSAM"/>
</dbReference>
<evidence type="ECO:0000256" key="2">
    <source>
        <dbReference type="ARBA" id="ARBA00022485"/>
    </source>
</evidence>
<dbReference type="PROSITE" id="PS51918">
    <property type="entry name" value="RADICAL_SAM"/>
    <property type="match status" value="1"/>
</dbReference>
<evidence type="ECO:0000256" key="6">
    <source>
        <dbReference type="ARBA" id="ARBA00023014"/>
    </source>
</evidence>
<dbReference type="InterPro" id="IPR007197">
    <property type="entry name" value="rSAM"/>
</dbReference>
<protein>
    <submittedName>
        <fullName evidence="8">TIGR01212 family radical SAM protein</fullName>
    </submittedName>
</protein>
<dbReference type="SMART" id="SM00729">
    <property type="entry name" value="Elp3"/>
    <property type="match status" value="1"/>
</dbReference>
<evidence type="ECO:0000313" key="9">
    <source>
        <dbReference type="Proteomes" id="UP000321764"/>
    </source>
</evidence>
<comment type="caution">
    <text evidence="8">The sequence shown here is derived from an EMBL/GenBank/DDBJ whole genome shotgun (WGS) entry which is preliminary data.</text>
</comment>
<dbReference type="Proteomes" id="UP000321764">
    <property type="component" value="Unassembled WGS sequence"/>
</dbReference>
<dbReference type="Pfam" id="PF04055">
    <property type="entry name" value="Radical_SAM"/>
    <property type="match status" value="1"/>
</dbReference>
<dbReference type="GO" id="GO:0003824">
    <property type="term" value="F:catalytic activity"/>
    <property type="evidence" value="ECO:0007669"/>
    <property type="project" value="InterPro"/>
</dbReference>
<keyword evidence="9" id="KW-1185">Reference proteome</keyword>
<reference evidence="8 9" key="1">
    <citation type="submission" date="2019-07" db="EMBL/GenBank/DDBJ databases">
        <title>Reinekea sp. strain SSH23 genome sequencing and assembly.</title>
        <authorList>
            <person name="Kim I."/>
        </authorList>
    </citation>
    <scope>NUCLEOTIDE SEQUENCE [LARGE SCALE GENOMIC DNA]</scope>
    <source>
        <strain evidence="8 9">SSH23</strain>
    </source>
</reference>
<dbReference type="EMBL" id="VKAD01000001">
    <property type="protein sequence ID" value="TXR53807.1"/>
    <property type="molecule type" value="Genomic_DNA"/>
</dbReference>
<organism evidence="8 9">
    <name type="scientific">Reinekea thalattae</name>
    <dbReference type="NCBI Taxonomy" id="2593301"/>
    <lineage>
        <taxon>Bacteria</taxon>
        <taxon>Pseudomonadati</taxon>
        <taxon>Pseudomonadota</taxon>
        <taxon>Gammaproteobacteria</taxon>
        <taxon>Oceanospirillales</taxon>
        <taxon>Saccharospirillaceae</taxon>
        <taxon>Reinekea</taxon>
    </lineage>
</organism>
<dbReference type="InterPro" id="IPR005911">
    <property type="entry name" value="YhcC-like"/>
</dbReference>
<dbReference type="GO" id="GO:0046872">
    <property type="term" value="F:metal ion binding"/>
    <property type="evidence" value="ECO:0007669"/>
    <property type="project" value="UniProtKB-KW"/>
</dbReference>
<gene>
    <name evidence="8" type="ORF">FME95_04410</name>
</gene>
<dbReference type="GO" id="GO:0051539">
    <property type="term" value="F:4 iron, 4 sulfur cluster binding"/>
    <property type="evidence" value="ECO:0007669"/>
    <property type="project" value="UniProtKB-KW"/>
</dbReference>
<evidence type="ECO:0000256" key="4">
    <source>
        <dbReference type="ARBA" id="ARBA00022723"/>
    </source>
</evidence>
<keyword evidence="2" id="KW-0004">4Fe-4S</keyword>
<dbReference type="OrthoDB" id="9801689at2"/>
<keyword evidence="4" id="KW-0479">Metal-binding</keyword>
<keyword evidence="6" id="KW-0411">Iron-sulfur</keyword>
<evidence type="ECO:0000313" key="8">
    <source>
        <dbReference type="EMBL" id="TXR53807.1"/>
    </source>
</evidence>
<keyword evidence="5" id="KW-0408">Iron</keyword>
<evidence type="ECO:0000259" key="7">
    <source>
        <dbReference type="PROSITE" id="PS51918"/>
    </source>
</evidence>
<sequence>MALNDYVTTFGQYLKAKYGEKIYKLSLHANVTCPNRDGSKGIGGCTFCNNKSFFPNHMNANASISEQIECNVVQLQKKTQAKKFLAYFQAYSNTYGDIEYLKKIYVESLKPDCVIGLCVGTRPDCISNDVLNLLQKIKDLGFEVWIELGLQSAHDVTLERVNRGHTFVEYQDAVRRIKNAKINLCTHLIAGLPGENKSMILDSWQQVLNEGVQGIKWHPLHIVKGTQLARQWRQGEYQPITQEDYIDIVSDALAATPAEVIVHRAMSTVAQKQLLLAPHWTENRWPIMTGIEAKLAQAKQLKTSA</sequence>
<comment type="cofactor">
    <cofactor evidence="1">
        <name>[4Fe-4S] cluster</name>
        <dbReference type="ChEBI" id="CHEBI:49883"/>
    </cofactor>
</comment>
<feature type="domain" description="Radical SAM core" evidence="7">
    <location>
        <begin position="17"/>
        <end position="258"/>
    </location>
</feature>
<accession>A0A5C8Z827</accession>
<evidence type="ECO:0000256" key="3">
    <source>
        <dbReference type="ARBA" id="ARBA00022691"/>
    </source>
</evidence>
<name>A0A5C8Z827_9GAMM</name>
<dbReference type="SUPFAM" id="SSF102114">
    <property type="entry name" value="Radical SAM enzymes"/>
    <property type="match status" value="1"/>
</dbReference>